<accession>A0ABY5YI40</accession>
<dbReference type="EMBL" id="CP104213">
    <property type="protein sequence ID" value="UWX64757.1"/>
    <property type="molecule type" value="Genomic_DNA"/>
</dbReference>
<organism evidence="1 2">
    <name type="scientific">Deinococcus rubellus</name>
    <dbReference type="NCBI Taxonomy" id="1889240"/>
    <lineage>
        <taxon>Bacteria</taxon>
        <taxon>Thermotogati</taxon>
        <taxon>Deinococcota</taxon>
        <taxon>Deinococci</taxon>
        <taxon>Deinococcales</taxon>
        <taxon>Deinococcaceae</taxon>
        <taxon>Deinococcus</taxon>
    </lineage>
</organism>
<name>A0ABY5YI40_9DEIO</name>
<evidence type="ECO:0000313" key="2">
    <source>
        <dbReference type="Proteomes" id="UP001060261"/>
    </source>
</evidence>
<reference evidence="1" key="1">
    <citation type="submission" date="2022-09" db="EMBL/GenBank/DDBJ databases">
        <title>genome sequence of Deinococcus rubellus.</title>
        <authorList>
            <person name="Srinivasan S."/>
        </authorList>
    </citation>
    <scope>NUCLEOTIDE SEQUENCE</scope>
    <source>
        <strain evidence="1">Ant6</strain>
    </source>
</reference>
<protein>
    <submittedName>
        <fullName evidence="1">Uncharacterized protein</fullName>
    </submittedName>
</protein>
<keyword evidence="2" id="KW-1185">Reference proteome</keyword>
<sequence>MNELDALRADARSELRANAELIYRHSATWSDGTTCRFSVQDPSKVDGNLARSLRSRPDAADLRILKVHQDDSRPALAARTPFDSGGVLFVERYPQQSDFLDSGLAVCRLVRPERSVAYALVFPTASGQGRDSKGNPVVVRGDPQIIPARLEASTDPSVRESVGAAAATVVLFGRWGTAGNPLPNPPGIGWGSSSVLEMQGQVGSLVVKLAWPDADPIQSQIFGEPFIATWRAGK</sequence>
<proteinExistence type="predicted"/>
<dbReference type="RefSeq" id="WP_260561018.1">
    <property type="nucleotide sequence ID" value="NZ_BAABEC010000009.1"/>
</dbReference>
<gene>
    <name evidence="1" type="ORF">N0D28_03600</name>
</gene>
<dbReference type="Proteomes" id="UP001060261">
    <property type="component" value="Chromosome"/>
</dbReference>
<evidence type="ECO:0000313" key="1">
    <source>
        <dbReference type="EMBL" id="UWX64757.1"/>
    </source>
</evidence>